<proteinExistence type="predicted"/>
<reference evidence="3 4" key="1">
    <citation type="submission" date="2015-08" db="EMBL/GenBank/DDBJ databases">
        <authorList>
            <person name="Babu N.S."/>
            <person name="Beckwith C.J."/>
            <person name="Beseler K.G."/>
            <person name="Brison A."/>
            <person name="Carone J.V."/>
            <person name="Caskin T.P."/>
            <person name="Diamond M."/>
            <person name="Durham M.E."/>
            <person name="Foxe J.M."/>
            <person name="Go M."/>
            <person name="Henderson B.A."/>
            <person name="Jones I.B."/>
            <person name="McGettigan J.A."/>
            <person name="Micheletti S.J."/>
            <person name="Nasrallah M.E."/>
            <person name="Ortiz D."/>
            <person name="Piller C.R."/>
            <person name="Privatt S.R."/>
            <person name="Schneider S.L."/>
            <person name="Sharp S."/>
            <person name="Smith T.C."/>
            <person name="Stanton J.D."/>
            <person name="Ullery H.E."/>
            <person name="Wilson R.J."/>
            <person name="Serrano M.G."/>
            <person name="Buck G."/>
            <person name="Lee V."/>
            <person name="Wang Y."/>
            <person name="Carvalho R."/>
            <person name="Voegtly L."/>
            <person name="Shi R."/>
            <person name="Duckworth R."/>
            <person name="Johnson A."/>
            <person name="Loviza R."/>
            <person name="Walstead R."/>
            <person name="Shah Z."/>
            <person name="Kiflezghi M."/>
            <person name="Wade K."/>
            <person name="Ball S.L."/>
            <person name="Bradley K.W."/>
            <person name="Asai D.J."/>
            <person name="Bowman C.A."/>
            <person name="Russell D.A."/>
            <person name="Pope W.H."/>
            <person name="Jacobs-Sera D."/>
            <person name="Hendrix R.W."/>
            <person name="Hatfull G.F."/>
        </authorList>
    </citation>
    <scope>NUCLEOTIDE SEQUENCE [LARGE SCALE GENOMIC DNA]</scope>
    <source>
        <strain evidence="3 4">DSM 27648</strain>
    </source>
</reference>
<organism evidence="3 4">
    <name type="scientific">Labilithrix luteola</name>
    <dbReference type="NCBI Taxonomy" id="1391654"/>
    <lineage>
        <taxon>Bacteria</taxon>
        <taxon>Pseudomonadati</taxon>
        <taxon>Myxococcota</taxon>
        <taxon>Polyangia</taxon>
        <taxon>Polyangiales</taxon>
        <taxon>Labilitrichaceae</taxon>
        <taxon>Labilithrix</taxon>
    </lineage>
</organism>
<evidence type="ECO:0000259" key="2">
    <source>
        <dbReference type="Pfam" id="PF17517"/>
    </source>
</evidence>
<dbReference type="EMBL" id="CP012333">
    <property type="protein sequence ID" value="AKV04755.1"/>
    <property type="molecule type" value="Genomic_DNA"/>
</dbReference>
<evidence type="ECO:0000256" key="1">
    <source>
        <dbReference type="SAM" id="SignalP"/>
    </source>
</evidence>
<dbReference type="STRING" id="1391654.AKJ09_11418"/>
<dbReference type="RefSeq" id="WP_146655320.1">
    <property type="nucleotide sequence ID" value="NZ_CP012333.1"/>
</dbReference>
<dbReference type="AlphaFoldDB" id="A0A0K1QH52"/>
<protein>
    <recommendedName>
        <fullName evidence="2">IgGFc-binding protein N-terminal domain-containing protein</fullName>
    </recommendedName>
</protein>
<dbReference type="OrthoDB" id="5524783at2"/>
<feature type="domain" description="IgGFc-binding protein N-terminal" evidence="2">
    <location>
        <begin position="243"/>
        <end position="576"/>
    </location>
</feature>
<name>A0A0K1QH52_9BACT</name>
<dbReference type="Proteomes" id="UP000064967">
    <property type="component" value="Chromosome"/>
</dbReference>
<keyword evidence="4" id="KW-1185">Reference proteome</keyword>
<dbReference type="PANTHER" id="PTHR46534:SF1">
    <property type="entry name" value="IGGFC-BINDING PROTEIN N-TERMINAL DOMAIN-CONTAINING PROTEIN"/>
    <property type="match status" value="1"/>
</dbReference>
<dbReference type="Pfam" id="PF17517">
    <property type="entry name" value="IgGFc_binding"/>
    <property type="match status" value="1"/>
</dbReference>
<sequence length="603" mass="63426">MGLGSPNLCASILAFITATTLLAGACSSKDNGFSGPDVISLTPEGGAPIEPCKERQCSRDLKKVLSACDGGADVLEECGPDQGCGDGRCLDACESAKLSKGSIGCSFWTLPPDDAVYGGGSCFAAMVANTWDHDVRLTAEFGADPLDISRSIYTAEKSGEGTIYKPLTGALPPGQVALVFLSKDMGATDKDVSSCPDGVVPAVQVDPIHHGTTITRAFHLKADAPVAAYSIFPYGGAATMYPTATLLLPVSSWDTSYIAVSANKVTTTGVPGGEMRTLQIVANEDDTKVTMRPNVGIIQGERVPAAQVGSSPSFMLARGEVLQITQRDEATGTPIVADKPVGLFGGSPCTFLPAGSSACDMTQQQIAPFSQWGSEYALVPFASRITSLTATDPRELVPWSLVGSVAGTVLTYDPERPMGAPETLGAGEVATFFTDRLVVVKSQDASHPFHASVYMTGARFSGGLQGGSDLVGDPDFVGVVPSDQFLDRYIFFADYTYPETSLTIVRRKQGDRFLPVELDCAGEISDFAPLGTTGEYEFAWVHLTREFQPVSFAKGTCGYGRHEAHSDGPFSVTIWGTGSFASYGYNGGRGSRPINTAKPPIVN</sequence>
<feature type="chain" id="PRO_5005467224" description="IgGFc-binding protein N-terminal domain-containing protein" evidence="1">
    <location>
        <begin position="26"/>
        <end position="603"/>
    </location>
</feature>
<accession>A0A0K1QH52</accession>
<dbReference type="KEGG" id="llu:AKJ09_11418"/>
<evidence type="ECO:0000313" key="3">
    <source>
        <dbReference type="EMBL" id="AKV04755.1"/>
    </source>
</evidence>
<dbReference type="PANTHER" id="PTHR46534">
    <property type="entry name" value="IGGFC_BINDING DOMAIN-CONTAINING PROTEIN"/>
    <property type="match status" value="1"/>
</dbReference>
<evidence type="ECO:0000313" key="4">
    <source>
        <dbReference type="Proteomes" id="UP000064967"/>
    </source>
</evidence>
<keyword evidence="1" id="KW-0732">Signal</keyword>
<dbReference type="InterPro" id="IPR035234">
    <property type="entry name" value="IgGFc-bd_N"/>
</dbReference>
<gene>
    <name evidence="3" type="ORF">AKJ09_11418</name>
</gene>
<feature type="signal peptide" evidence="1">
    <location>
        <begin position="1"/>
        <end position="25"/>
    </location>
</feature>